<evidence type="ECO:0000256" key="1">
    <source>
        <dbReference type="SAM" id="MobiDB-lite"/>
    </source>
</evidence>
<feature type="compositionally biased region" description="Low complexity" evidence="1">
    <location>
        <begin position="58"/>
        <end position="73"/>
    </location>
</feature>
<sequence length="278" mass="29871">MDSSQPKPAFGPIPCAPRRIDSGGLPAEPSESKPHVSSRIQGLVTFRSSPTPRTPLDPSSCGCRSGRPSRFRPSVSAIEAPPIRPSILARTLRYPSTGPSYARAVHLQSRAPRLRHLRAGSAWVGMSLWERLESRTADSGTVDIGMEWDGRAGGCTGSCSKEDVGGSRWTRAGGDSSGWFRRGSFDSTPFDVSRRLSLDGWCSSTSSSARRSREGCSTYSYRCLTITTNDYERVRVRVRVGYTGGEESMGGDDGWGGRRAGIGRGGVVHGVEVVGRCG</sequence>
<reference evidence="2 3" key="1">
    <citation type="submission" date="2020-07" db="EMBL/GenBank/DDBJ databases">
        <title>Comparative genomics of pyrophilous fungi reveals a link between fire events and developmental genes.</title>
        <authorList>
            <consortium name="DOE Joint Genome Institute"/>
            <person name="Steindorff A.S."/>
            <person name="Carver A."/>
            <person name="Calhoun S."/>
            <person name="Stillman K."/>
            <person name="Liu H."/>
            <person name="Lipzen A."/>
            <person name="Pangilinan J."/>
            <person name="Labutti K."/>
            <person name="Bruns T.D."/>
            <person name="Grigoriev I.V."/>
        </authorList>
    </citation>
    <scope>NUCLEOTIDE SEQUENCE [LARGE SCALE GENOMIC DNA]</scope>
    <source>
        <strain evidence="2 3">CBS 144469</strain>
    </source>
</reference>
<dbReference type="AlphaFoldDB" id="A0A8H6LVW6"/>
<organism evidence="2 3">
    <name type="scientific">Ephemerocybe angulata</name>
    <dbReference type="NCBI Taxonomy" id="980116"/>
    <lineage>
        <taxon>Eukaryota</taxon>
        <taxon>Fungi</taxon>
        <taxon>Dikarya</taxon>
        <taxon>Basidiomycota</taxon>
        <taxon>Agaricomycotina</taxon>
        <taxon>Agaricomycetes</taxon>
        <taxon>Agaricomycetidae</taxon>
        <taxon>Agaricales</taxon>
        <taxon>Agaricineae</taxon>
        <taxon>Psathyrellaceae</taxon>
        <taxon>Ephemerocybe</taxon>
    </lineage>
</organism>
<evidence type="ECO:0000313" key="3">
    <source>
        <dbReference type="Proteomes" id="UP000521943"/>
    </source>
</evidence>
<feature type="region of interest" description="Disordered" evidence="1">
    <location>
        <begin position="1"/>
        <end position="73"/>
    </location>
</feature>
<accession>A0A8H6LVW6</accession>
<proteinExistence type="predicted"/>
<dbReference type="EMBL" id="JACGCI010000158">
    <property type="protein sequence ID" value="KAF6743106.1"/>
    <property type="molecule type" value="Genomic_DNA"/>
</dbReference>
<protein>
    <submittedName>
        <fullName evidence="2">Uncharacterized protein</fullName>
    </submittedName>
</protein>
<name>A0A8H6LVW6_9AGAR</name>
<comment type="caution">
    <text evidence="2">The sequence shown here is derived from an EMBL/GenBank/DDBJ whole genome shotgun (WGS) entry which is preliminary data.</text>
</comment>
<keyword evidence="3" id="KW-1185">Reference proteome</keyword>
<evidence type="ECO:0000313" key="2">
    <source>
        <dbReference type="EMBL" id="KAF6743106.1"/>
    </source>
</evidence>
<dbReference type="Proteomes" id="UP000521943">
    <property type="component" value="Unassembled WGS sequence"/>
</dbReference>
<gene>
    <name evidence="2" type="ORF">DFP72DRAFT_146798</name>
</gene>